<evidence type="ECO:0000256" key="3">
    <source>
        <dbReference type="SAM" id="Phobius"/>
    </source>
</evidence>
<dbReference type="InterPro" id="IPR027383">
    <property type="entry name" value="Znf_put"/>
</dbReference>
<dbReference type="InterPro" id="IPR025436">
    <property type="entry name" value="DUF4179"/>
</dbReference>
<feature type="transmembrane region" description="Helical" evidence="3">
    <location>
        <begin position="108"/>
        <end position="127"/>
    </location>
</feature>
<evidence type="ECO:0000259" key="4">
    <source>
        <dbReference type="Pfam" id="PF13490"/>
    </source>
</evidence>
<evidence type="ECO:0000313" key="6">
    <source>
        <dbReference type="EMBL" id="PFR89848.1"/>
    </source>
</evidence>
<gene>
    <name evidence="6" type="ORF">COK38_23935</name>
</gene>
<dbReference type="Gene3D" id="2.60.40.1630">
    <property type="entry name" value="bacillus anthracis domain"/>
    <property type="match status" value="1"/>
</dbReference>
<protein>
    <recommendedName>
        <fullName evidence="2">Anti-sigma-W factor RsiW</fullName>
    </recommendedName>
</protein>
<dbReference type="AlphaFoldDB" id="A0AA44Q7B5"/>
<dbReference type="InterPro" id="IPR041916">
    <property type="entry name" value="Anti_sigma_zinc_sf"/>
</dbReference>
<name>A0AA44Q7B5_BACCE</name>
<organism evidence="6 7">
    <name type="scientific">Bacillus cereus</name>
    <dbReference type="NCBI Taxonomy" id="1396"/>
    <lineage>
        <taxon>Bacteria</taxon>
        <taxon>Bacillati</taxon>
        <taxon>Bacillota</taxon>
        <taxon>Bacilli</taxon>
        <taxon>Bacillales</taxon>
        <taxon>Bacillaceae</taxon>
        <taxon>Bacillus</taxon>
        <taxon>Bacillus cereus group</taxon>
    </lineage>
</organism>
<accession>A0AA44Q7B5</accession>
<comment type="caution">
    <text evidence="6">The sequence shown here is derived from an EMBL/GenBank/DDBJ whole genome shotgun (WGS) entry which is preliminary data.</text>
</comment>
<proteinExistence type="inferred from homology"/>
<keyword evidence="3" id="KW-0812">Transmembrane</keyword>
<evidence type="ECO:0000256" key="1">
    <source>
        <dbReference type="ARBA" id="ARBA00024353"/>
    </source>
</evidence>
<dbReference type="RefSeq" id="WP_098523386.1">
    <property type="nucleotide sequence ID" value="NZ_NUYJ01000085.1"/>
</dbReference>
<dbReference type="Gene3D" id="1.10.10.1320">
    <property type="entry name" value="Anti-sigma factor, zinc-finger domain"/>
    <property type="match status" value="1"/>
</dbReference>
<dbReference type="Pfam" id="PF13786">
    <property type="entry name" value="DUF4179"/>
    <property type="match status" value="1"/>
</dbReference>
<feature type="domain" description="Putative zinc-finger" evidence="4">
    <location>
        <begin position="8"/>
        <end position="36"/>
    </location>
</feature>
<dbReference type="EMBL" id="NVBO01000308">
    <property type="protein sequence ID" value="PFR89848.1"/>
    <property type="molecule type" value="Genomic_DNA"/>
</dbReference>
<evidence type="ECO:0000256" key="2">
    <source>
        <dbReference type="ARBA" id="ARBA00024438"/>
    </source>
</evidence>
<keyword evidence="3" id="KW-0472">Membrane</keyword>
<dbReference type="Proteomes" id="UP000226357">
    <property type="component" value="Unassembled WGS sequence"/>
</dbReference>
<reference evidence="6 7" key="1">
    <citation type="submission" date="2017-09" db="EMBL/GenBank/DDBJ databases">
        <title>Large-scale bioinformatics analysis of Bacillus genomes uncovers conserved roles of natural products in bacterial physiology.</title>
        <authorList>
            <consortium name="Agbiome Team Llc"/>
            <person name="Bleich R.M."/>
            <person name="Grubbs K.J."/>
            <person name="Santa Maria K.C."/>
            <person name="Allen S.E."/>
            <person name="Farag S."/>
            <person name="Shank E.A."/>
            <person name="Bowers A."/>
        </authorList>
    </citation>
    <scope>NUCLEOTIDE SEQUENCE [LARGE SCALE GENOMIC DNA]</scope>
    <source>
        <strain evidence="6 7">AFS067272</strain>
    </source>
</reference>
<dbReference type="Pfam" id="PF13490">
    <property type="entry name" value="zf-HC2"/>
    <property type="match status" value="1"/>
</dbReference>
<evidence type="ECO:0000313" key="7">
    <source>
        <dbReference type="Proteomes" id="UP000226357"/>
    </source>
</evidence>
<feature type="domain" description="DUF4179" evidence="5">
    <location>
        <begin position="104"/>
        <end position="201"/>
    </location>
</feature>
<comment type="similarity">
    <text evidence="1">Belongs to the zinc-associated anti-sigma factor (ZAS) superfamily. Anti-sigma-W factor family.</text>
</comment>
<keyword evidence="3" id="KW-1133">Transmembrane helix</keyword>
<evidence type="ECO:0000259" key="5">
    <source>
        <dbReference type="Pfam" id="PF13786"/>
    </source>
</evidence>
<sequence>MTCYDMGLIQAYIDRELPRDTRKKFTQHLETCEVCQKSLLEISNLNQWENSILDEESIHSPQEINIDVEQAWQTFEKRSKLENVSYINNKTLKKKGLFTNMSKQSKRFIYTAVAVAGLFTTAMIPQVQVAATNVASYFSNEVANDKVVNEGIKDENSVTQDMMKNGQFIPLDEKITDQGVTIHLKELYVADSRISVHYKLEKADGSLVPFEFDTNGLDLKSDGKVNGQQEENPEYNTKDGMFSQLAFIQGADSLPFELMASGKKLEHVGIRDKDKPEGVVTFVEGPEGKGSFKQPLTINVNINKIGKVAGSWKGQIQIDPTKLKSKTN</sequence>